<reference evidence="2" key="1">
    <citation type="submission" date="2024-05" db="EMBL/GenBank/DDBJ databases">
        <title>30 novel species of actinomycetes from the DSMZ collection.</title>
        <authorList>
            <person name="Nouioui I."/>
        </authorList>
    </citation>
    <scope>NUCLEOTIDE SEQUENCE</scope>
    <source>
        <strain evidence="2">DSM 40473</strain>
    </source>
</reference>
<protein>
    <submittedName>
        <fullName evidence="2">DUF6528 family protein</fullName>
    </submittedName>
</protein>
<gene>
    <name evidence="2" type="ORF">RM609_02595</name>
</gene>
<dbReference type="Gene3D" id="2.130.10.10">
    <property type="entry name" value="YVTN repeat-like/Quinoprotein amine dehydrogenase"/>
    <property type="match status" value="1"/>
</dbReference>
<dbReference type="Proteomes" id="UP001180531">
    <property type="component" value="Unassembled WGS sequence"/>
</dbReference>
<comment type="caution">
    <text evidence="2">The sequence shown here is derived from an EMBL/GenBank/DDBJ whole genome shotgun (WGS) entry which is preliminary data.</text>
</comment>
<dbReference type="EMBL" id="JAVRFI010000001">
    <property type="protein sequence ID" value="MDT0447993.1"/>
    <property type="molecule type" value="Genomic_DNA"/>
</dbReference>
<name>A0ABU2SGS5_9ACTN</name>
<evidence type="ECO:0000256" key="1">
    <source>
        <dbReference type="SAM" id="SignalP"/>
    </source>
</evidence>
<dbReference type="RefSeq" id="WP_311607508.1">
    <property type="nucleotide sequence ID" value="NZ_JAVRFI010000001.1"/>
</dbReference>
<dbReference type="InterPro" id="IPR015943">
    <property type="entry name" value="WD40/YVTN_repeat-like_dom_sf"/>
</dbReference>
<keyword evidence="3" id="KW-1185">Reference proteome</keyword>
<accession>A0ABU2SGS5</accession>
<sequence>MNTGVSGPLAVLLAAALTFAAPGAAGARAGRAGERAAAAPIVAADQATRSVYVLDSARTRWDAQDEGDPGVLWSWSADGRSELSDLDPGTTWTNPSEVKFRSLNGRRYLLATASGGLAAVVGYPDREVYWAADTGTGNAHSIDLLPDGNVAVAASTGGYVRVYAASAGSRATSHAQTPLPGAHGVHWDPRTRLLWALGSRQLVALRVDGSAAEPELTVVRRVALPTRGGHDLAPVLGRPGHLWVTTASAVYQYATDEQAFVGYPLQSRISGPDVKSIGDDPATGRILLSRPEPGHSCSWCTTTLVLYRPDGTRTMLRGGMYKARWWTTRRGE</sequence>
<organism evidence="2 3">
    <name type="scientific">Streptomyces hesseae</name>
    <dbReference type="NCBI Taxonomy" id="3075519"/>
    <lineage>
        <taxon>Bacteria</taxon>
        <taxon>Bacillati</taxon>
        <taxon>Actinomycetota</taxon>
        <taxon>Actinomycetes</taxon>
        <taxon>Kitasatosporales</taxon>
        <taxon>Streptomycetaceae</taxon>
        <taxon>Streptomyces</taxon>
    </lineage>
</organism>
<dbReference type="Pfam" id="PF20138">
    <property type="entry name" value="DUF6528"/>
    <property type="match status" value="1"/>
</dbReference>
<evidence type="ECO:0000313" key="2">
    <source>
        <dbReference type="EMBL" id="MDT0447993.1"/>
    </source>
</evidence>
<dbReference type="InterPro" id="IPR045383">
    <property type="entry name" value="DUF6528"/>
</dbReference>
<keyword evidence="1" id="KW-0732">Signal</keyword>
<feature type="signal peptide" evidence="1">
    <location>
        <begin position="1"/>
        <end position="20"/>
    </location>
</feature>
<evidence type="ECO:0000313" key="3">
    <source>
        <dbReference type="Proteomes" id="UP001180531"/>
    </source>
</evidence>
<feature type="chain" id="PRO_5045213208" evidence="1">
    <location>
        <begin position="21"/>
        <end position="332"/>
    </location>
</feature>
<dbReference type="SUPFAM" id="SSF75011">
    <property type="entry name" value="3-carboxy-cis,cis-mucoante lactonizing enzyme"/>
    <property type="match status" value="1"/>
</dbReference>
<proteinExistence type="predicted"/>